<dbReference type="Proteomes" id="UP000246722">
    <property type="component" value="Unassembled WGS sequence"/>
</dbReference>
<evidence type="ECO:0000313" key="3">
    <source>
        <dbReference type="EMBL" id="PXA72423.1"/>
    </source>
</evidence>
<proteinExistence type="predicted"/>
<comment type="caution">
    <text evidence="3">The sequence shown here is derived from an EMBL/GenBank/DDBJ whole genome shotgun (WGS) entry which is preliminary data.</text>
</comment>
<feature type="transmembrane region" description="Helical" evidence="2">
    <location>
        <begin position="21"/>
        <end position="42"/>
    </location>
</feature>
<feature type="region of interest" description="Disordered" evidence="1">
    <location>
        <begin position="76"/>
        <end position="103"/>
    </location>
</feature>
<name>A0A317ZYC8_9MICO</name>
<protein>
    <submittedName>
        <fullName evidence="3">Uncharacterized protein</fullName>
    </submittedName>
</protein>
<evidence type="ECO:0000256" key="2">
    <source>
        <dbReference type="SAM" id="Phobius"/>
    </source>
</evidence>
<keyword evidence="2" id="KW-1133">Transmembrane helix</keyword>
<dbReference type="EMBL" id="QHLY01000005">
    <property type="protein sequence ID" value="PXA72423.1"/>
    <property type="molecule type" value="Genomic_DNA"/>
</dbReference>
<keyword evidence="2" id="KW-0472">Membrane</keyword>
<keyword evidence="2" id="KW-0812">Transmembrane</keyword>
<evidence type="ECO:0000313" key="4">
    <source>
        <dbReference type="Proteomes" id="UP000246722"/>
    </source>
</evidence>
<organism evidence="3 4">
    <name type="scientific">Cryobacterium arcticum</name>
    <dbReference type="NCBI Taxonomy" id="670052"/>
    <lineage>
        <taxon>Bacteria</taxon>
        <taxon>Bacillati</taxon>
        <taxon>Actinomycetota</taxon>
        <taxon>Actinomycetes</taxon>
        <taxon>Micrococcales</taxon>
        <taxon>Microbacteriaceae</taxon>
        <taxon>Cryobacterium</taxon>
    </lineage>
</organism>
<gene>
    <name evidence="3" type="ORF">CTB96_04685</name>
</gene>
<dbReference type="AlphaFoldDB" id="A0A317ZYC8"/>
<feature type="transmembrane region" description="Helical" evidence="2">
    <location>
        <begin position="48"/>
        <end position="69"/>
    </location>
</feature>
<dbReference type="OrthoDB" id="5081451at2"/>
<accession>A0A317ZYC8</accession>
<reference evidence="3 4" key="1">
    <citation type="submission" date="2018-05" db="EMBL/GenBank/DDBJ databases">
        <title>Genetic diversity of glacier-inhabiting Cryobacterium bacteria in China and description of Cryobacterium mengkeensis sp. nov. and Arthrobacter glacialis sp. nov.</title>
        <authorList>
            <person name="Liu Q."/>
            <person name="Xin Y.-H."/>
        </authorList>
    </citation>
    <scope>NUCLEOTIDE SEQUENCE [LARGE SCALE GENOMIC DNA]</scope>
    <source>
        <strain evidence="3 4">SK-1</strain>
    </source>
</reference>
<evidence type="ECO:0000256" key="1">
    <source>
        <dbReference type="SAM" id="MobiDB-lite"/>
    </source>
</evidence>
<sequence>MGHPVTQNNPHKPTRSEILKPVELVGISAAMALFVGLTILLATRNLPLSSIALGITFIVALVVIAMLALGMKPTAAEKDDLDEQNSTGRAGTPTEPGDSPSGH</sequence>
<keyword evidence="4" id="KW-1185">Reference proteome</keyword>